<dbReference type="GeneID" id="109414635"/>
<sequence length="193" mass="21372">MDEDVEFRDMVLKRLEENGSLLEIKAKLRAYLYDVIENDGKASTAEVIHDTDLTYNNSSSGSATDKSEVDEDDRREEPDQEMDDRSLALGLVFDLLDCLKLPYTKKVLSAETGVQRPCTRVRLKREFLRNSSKEVGDSGSEAILLQLIEQNRKRSTSGESTSGGDVSQVSKDVTESPSSAQEEVTDNSAGTTI</sequence>
<evidence type="ECO:0000313" key="2">
    <source>
        <dbReference type="EnsemblMetazoa" id="AALFPA23_005320.P6785"/>
    </source>
</evidence>
<feature type="region of interest" description="Disordered" evidence="1">
    <location>
        <begin position="152"/>
        <end position="193"/>
    </location>
</feature>
<dbReference type="Gene3D" id="1.20.960.40">
    <property type="match status" value="1"/>
</dbReference>
<evidence type="ECO:0000256" key="1">
    <source>
        <dbReference type="SAM" id="MobiDB-lite"/>
    </source>
</evidence>
<protein>
    <recommendedName>
        <fullName evidence="4">Timeless C-terminal domain-containing protein</fullName>
    </recommendedName>
</protein>
<feature type="compositionally biased region" description="Acidic residues" evidence="1">
    <location>
        <begin position="68"/>
        <end position="82"/>
    </location>
</feature>
<reference evidence="2" key="2">
    <citation type="submission" date="2025-05" db="UniProtKB">
        <authorList>
            <consortium name="EnsemblMetazoa"/>
        </authorList>
    </citation>
    <scope>IDENTIFICATION</scope>
    <source>
        <strain evidence="2">Foshan</strain>
    </source>
</reference>
<name>A0ABM1Y3H1_AEDAL</name>
<dbReference type="EnsemblMetazoa" id="AALFPA23_005320.R6785">
    <property type="protein sequence ID" value="AALFPA23_005320.P6785"/>
    <property type="gene ID" value="AALFPA23_005320"/>
</dbReference>
<dbReference type="RefSeq" id="XP_019544020.2">
    <property type="nucleotide sequence ID" value="XM_019688475.3"/>
</dbReference>
<evidence type="ECO:0000313" key="3">
    <source>
        <dbReference type="Proteomes" id="UP000069940"/>
    </source>
</evidence>
<feature type="compositionally biased region" description="Polar residues" evidence="1">
    <location>
        <begin position="157"/>
        <end position="193"/>
    </location>
</feature>
<dbReference type="Proteomes" id="UP000069940">
    <property type="component" value="Unassembled WGS sequence"/>
</dbReference>
<feature type="region of interest" description="Disordered" evidence="1">
    <location>
        <begin position="53"/>
        <end position="83"/>
    </location>
</feature>
<accession>A0ABM1Y3H1</accession>
<feature type="compositionally biased region" description="Polar residues" evidence="1">
    <location>
        <begin position="53"/>
        <end position="64"/>
    </location>
</feature>
<evidence type="ECO:0008006" key="4">
    <source>
        <dbReference type="Google" id="ProtNLM"/>
    </source>
</evidence>
<reference evidence="3" key="1">
    <citation type="journal article" date="2015" name="Proc. Natl. Acad. Sci. U.S.A.">
        <title>Genome sequence of the Asian Tiger mosquito, Aedes albopictus, reveals insights into its biology, genetics, and evolution.</title>
        <authorList>
            <person name="Chen X.G."/>
            <person name="Jiang X."/>
            <person name="Gu J."/>
            <person name="Xu M."/>
            <person name="Wu Y."/>
            <person name="Deng Y."/>
            <person name="Zhang C."/>
            <person name="Bonizzoni M."/>
            <person name="Dermauw W."/>
            <person name="Vontas J."/>
            <person name="Armbruster P."/>
            <person name="Huang X."/>
            <person name="Yang Y."/>
            <person name="Zhang H."/>
            <person name="He W."/>
            <person name="Peng H."/>
            <person name="Liu Y."/>
            <person name="Wu K."/>
            <person name="Chen J."/>
            <person name="Lirakis M."/>
            <person name="Topalis P."/>
            <person name="Van Leeuwen T."/>
            <person name="Hall A.B."/>
            <person name="Jiang X."/>
            <person name="Thorpe C."/>
            <person name="Mueller R.L."/>
            <person name="Sun C."/>
            <person name="Waterhouse R.M."/>
            <person name="Yan G."/>
            <person name="Tu Z.J."/>
            <person name="Fang X."/>
            <person name="James A.A."/>
        </authorList>
    </citation>
    <scope>NUCLEOTIDE SEQUENCE [LARGE SCALE GENOMIC DNA]</scope>
    <source>
        <strain evidence="3">Foshan</strain>
    </source>
</reference>
<proteinExistence type="predicted"/>
<organism evidence="2 3">
    <name type="scientific">Aedes albopictus</name>
    <name type="common">Asian tiger mosquito</name>
    <name type="synonym">Stegomyia albopicta</name>
    <dbReference type="NCBI Taxonomy" id="7160"/>
    <lineage>
        <taxon>Eukaryota</taxon>
        <taxon>Metazoa</taxon>
        <taxon>Ecdysozoa</taxon>
        <taxon>Arthropoda</taxon>
        <taxon>Hexapoda</taxon>
        <taxon>Insecta</taxon>
        <taxon>Pterygota</taxon>
        <taxon>Neoptera</taxon>
        <taxon>Endopterygota</taxon>
        <taxon>Diptera</taxon>
        <taxon>Nematocera</taxon>
        <taxon>Culicoidea</taxon>
        <taxon>Culicidae</taxon>
        <taxon>Culicinae</taxon>
        <taxon>Aedini</taxon>
        <taxon>Aedes</taxon>
        <taxon>Stegomyia</taxon>
    </lineage>
</organism>
<keyword evidence="3" id="KW-1185">Reference proteome</keyword>